<dbReference type="Pfam" id="PF02517">
    <property type="entry name" value="Rce1-like"/>
    <property type="match status" value="1"/>
</dbReference>
<protein>
    <submittedName>
        <fullName evidence="3">Metal-dependent membrane protease</fullName>
    </submittedName>
</protein>
<dbReference type="Proteomes" id="UP000051063">
    <property type="component" value="Unassembled WGS sequence"/>
</dbReference>
<dbReference type="InterPro" id="IPR003675">
    <property type="entry name" value="Rce1/LyrA-like_dom"/>
</dbReference>
<feature type="transmembrane region" description="Helical" evidence="1">
    <location>
        <begin position="137"/>
        <end position="158"/>
    </location>
</feature>
<evidence type="ECO:0000313" key="4">
    <source>
        <dbReference type="Proteomes" id="UP000051063"/>
    </source>
</evidence>
<feature type="transmembrane region" description="Helical" evidence="1">
    <location>
        <begin position="227"/>
        <end position="244"/>
    </location>
</feature>
<feature type="transmembrane region" description="Helical" evidence="1">
    <location>
        <begin position="60"/>
        <end position="85"/>
    </location>
</feature>
<keyword evidence="3" id="KW-0645">Protease</keyword>
<keyword evidence="1" id="KW-0472">Membrane</keyword>
<evidence type="ECO:0000313" key="3">
    <source>
        <dbReference type="EMBL" id="KQL46972.1"/>
    </source>
</evidence>
<dbReference type="EMBL" id="LJJB01000010">
    <property type="protein sequence ID" value="KQL46972.1"/>
    <property type="molecule type" value="Genomic_DNA"/>
</dbReference>
<dbReference type="RefSeq" id="WP_055746072.1">
    <property type="nucleotide sequence ID" value="NZ_LJJB01000010.1"/>
</dbReference>
<keyword evidence="1" id="KW-0812">Transmembrane</keyword>
<feature type="transmembrane region" description="Helical" evidence="1">
    <location>
        <begin position="105"/>
        <end position="125"/>
    </location>
</feature>
<organism evidence="3 4">
    <name type="scientific">Brevibacillus choshinensis</name>
    <dbReference type="NCBI Taxonomy" id="54911"/>
    <lineage>
        <taxon>Bacteria</taxon>
        <taxon>Bacillati</taxon>
        <taxon>Bacillota</taxon>
        <taxon>Bacilli</taxon>
        <taxon>Bacillales</taxon>
        <taxon>Paenibacillaceae</taxon>
        <taxon>Brevibacillus</taxon>
    </lineage>
</organism>
<feature type="transmembrane region" description="Helical" evidence="1">
    <location>
        <begin position="178"/>
        <end position="200"/>
    </location>
</feature>
<keyword evidence="4" id="KW-1185">Reference proteome</keyword>
<feature type="transmembrane region" description="Helical" evidence="1">
    <location>
        <begin position="256"/>
        <end position="275"/>
    </location>
</feature>
<proteinExistence type="predicted"/>
<sequence length="324" mass="36700">MLTGPGLSLRIEPERQRSTPWAIMLFIGYWLMFAAEFSIIRFYRGEDGRWVASTTEQPQMWLSLVVLTITILSLVGTIGFVISLWKQRRQTRLYWGDHDLNGNDVLHMVAWMHVFQTCTLLFYGLILEGTLFSEGTIGGAFESASFQLFLLMLIPFWFRGRVAEIGVCRPARLGQMIITLLIMFFLIAKVLDVAITNPLADWLGLSLSSEREQQIEKEIVQAKQTDMIAATSSFLVIGILVPIAEELLFRGVLQTYLVRRVGAVVGIILSSLWFALLHIDLALFVPLFVIGLGLGFVRHRYHSIWGAVLLHAVNNLSGVLYYFQ</sequence>
<keyword evidence="3" id="KW-0378">Hydrolase</keyword>
<accession>A0ABR5N8M3</accession>
<dbReference type="GO" id="GO:0006508">
    <property type="term" value="P:proteolysis"/>
    <property type="evidence" value="ECO:0007669"/>
    <property type="project" value="UniProtKB-KW"/>
</dbReference>
<evidence type="ECO:0000256" key="1">
    <source>
        <dbReference type="SAM" id="Phobius"/>
    </source>
</evidence>
<dbReference type="GO" id="GO:0008233">
    <property type="term" value="F:peptidase activity"/>
    <property type="evidence" value="ECO:0007669"/>
    <property type="project" value="UniProtKB-KW"/>
</dbReference>
<feature type="domain" description="CAAX prenyl protease 2/Lysostaphin resistance protein A-like" evidence="2">
    <location>
        <begin position="232"/>
        <end position="316"/>
    </location>
</feature>
<dbReference type="PANTHER" id="PTHR43592">
    <property type="entry name" value="CAAX AMINO TERMINAL PROTEASE"/>
    <property type="match status" value="1"/>
</dbReference>
<feature type="transmembrane region" description="Helical" evidence="1">
    <location>
        <begin position="21"/>
        <end position="40"/>
    </location>
</feature>
<evidence type="ECO:0000259" key="2">
    <source>
        <dbReference type="Pfam" id="PF02517"/>
    </source>
</evidence>
<comment type="caution">
    <text evidence="3">The sequence shown here is derived from an EMBL/GenBank/DDBJ whole genome shotgun (WGS) entry which is preliminary data.</text>
</comment>
<feature type="transmembrane region" description="Helical" evidence="1">
    <location>
        <begin position="304"/>
        <end position="323"/>
    </location>
</feature>
<reference evidence="3 4" key="1">
    <citation type="submission" date="2015-09" db="EMBL/GenBank/DDBJ databases">
        <title>Genome sequencing project for genomic taxonomy and phylogenomics of Bacillus-like bacteria.</title>
        <authorList>
            <person name="Liu B."/>
            <person name="Wang J."/>
            <person name="Zhu Y."/>
            <person name="Liu G."/>
            <person name="Chen Q."/>
            <person name="Chen Z."/>
            <person name="Lan J."/>
            <person name="Che J."/>
            <person name="Ge C."/>
            <person name="Shi H."/>
            <person name="Pan Z."/>
            <person name="Liu X."/>
        </authorList>
    </citation>
    <scope>NUCLEOTIDE SEQUENCE [LARGE SCALE GENOMIC DNA]</scope>
    <source>
        <strain evidence="3 4">DSM 8552</strain>
    </source>
</reference>
<keyword evidence="1" id="KW-1133">Transmembrane helix</keyword>
<dbReference type="PANTHER" id="PTHR43592:SF15">
    <property type="entry name" value="CAAX AMINO TERMINAL PROTEASE FAMILY PROTEIN"/>
    <property type="match status" value="1"/>
</dbReference>
<name>A0ABR5N8M3_BRECH</name>
<gene>
    <name evidence="3" type="ORF">AN963_19145</name>
</gene>